<dbReference type="CDD" id="cd02440">
    <property type="entry name" value="AdoMet_MTases"/>
    <property type="match status" value="1"/>
</dbReference>
<keyword evidence="3" id="KW-1185">Reference proteome</keyword>
<dbReference type="GO" id="GO:0016423">
    <property type="term" value="F:tRNA (guanine) methyltransferase activity"/>
    <property type="evidence" value="ECO:0007669"/>
    <property type="project" value="TreeGrafter"/>
</dbReference>
<dbReference type="Pfam" id="PF01170">
    <property type="entry name" value="UPF0020"/>
    <property type="match status" value="1"/>
</dbReference>
<dbReference type="Proteomes" id="UP000002508">
    <property type="component" value="Chromosome"/>
</dbReference>
<dbReference type="Gene3D" id="3.40.50.150">
    <property type="entry name" value="Vaccinia Virus protein VP39"/>
    <property type="match status" value="1"/>
</dbReference>
<dbReference type="KEGG" id="cag:Cagg_3585"/>
<dbReference type="EMBL" id="CP001337">
    <property type="protein sequence ID" value="ACL26423.1"/>
    <property type="molecule type" value="Genomic_DNA"/>
</dbReference>
<dbReference type="SUPFAM" id="SSF53335">
    <property type="entry name" value="S-adenosyl-L-methionine-dependent methyltransferases"/>
    <property type="match status" value="1"/>
</dbReference>
<gene>
    <name evidence="2" type="ordered locus">Cagg_3585</name>
</gene>
<evidence type="ECO:0000259" key="1">
    <source>
        <dbReference type="Pfam" id="PF01170"/>
    </source>
</evidence>
<dbReference type="eggNOG" id="COG0116">
    <property type="taxonomic scope" value="Bacteria"/>
</dbReference>
<dbReference type="InterPro" id="IPR000241">
    <property type="entry name" value="RlmKL-like_Mtase"/>
</dbReference>
<keyword evidence="2" id="KW-0489">Methyltransferase</keyword>
<dbReference type="InterPro" id="IPR029063">
    <property type="entry name" value="SAM-dependent_MTases_sf"/>
</dbReference>
<dbReference type="AlphaFoldDB" id="B8G9S0"/>
<keyword evidence="2" id="KW-0808">Transferase</keyword>
<feature type="domain" description="Ribosomal RNA large subunit methyltransferase K/L-like methyltransferase" evidence="1">
    <location>
        <begin position="170"/>
        <end position="341"/>
    </location>
</feature>
<evidence type="ECO:0000313" key="2">
    <source>
        <dbReference type="EMBL" id="ACL26423.1"/>
    </source>
</evidence>
<sequence length="352" mass="38403">MFDRIDYSITMSHRIEIVVPSGLEALARAEAQRIAGLRLDPPTASGVIQATMRGSLPALFDLRCATSVFVVRTFAIPRPRALLGDEHLRAVLAMITMVQRLHPAGTFQTLFLSAAGADSSVLQRFKHTLSERLGLAVGAEDGDLLLRLRPSVRSGWDLLVRLTPRPLATRPWRVCNREGALNGPVAHAMALLSRPHPTDRVLNIGCGSGTLLIERLLIGPAVQALGCDTDPAALACAYRNVAAAGLGRNVLLYDWDAQALPLPTASMDVILADLPFGHLVGSHTTNLSLYPALLREAARVTRASGRAVLISHEVRLMERTLAELPVWHCEQQLRVDLGGLYPRIFVLRRRDD</sequence>
<dbReference type="PANTHER" id="PTHR14911">
    <property type="entry name" value="THUMP DOMAIN-CONTAINING"/>
    <property type="match status" value="1"/>
</dbReference>
<dbReference type="GO" id="GO:0030488">
    <property type="term" value="P:tRNA methylation"/>
    <property type="evidence" value="ECO:0007669"/>
    <property type="project" value="TreeGrafter"/>
</dbReference>
<accession>B8G9S0</accession>
<dbReference type="PANTHER" id="PTHR14911:SF13">
    <property type="entry name" value="TRNA (GUANINE(6)-N2)-METHYLTRANSFERASE THUMP3"/>
    <property type="match status" value="1"/>
</dbReference>
<dbReference type="STRING" id="326427.Cagg_3585"/>
<organism evidence="2 3">
    <name type="scientific">Chloroflexus aggregans (strain MD-66 / DSM 9485)</name>
    <dbReference type="NCBI Taxonomy" id="326427"/>
    <lineage>
        <taxon>Bacteria</taxon>
        <taxon>Bacillati</taxon>
        <taxon>Chloroflexota</taxon>
        <taxon>Chloroflexia</taxon>
        <taxon>Chloroflexales</taxon>
        <taxon>Chloroflexineae</taxon>
        <taxon>Chloroflexaceae</taxon>
        <taxon>Chloroflexus</taxon>
    </lineage>
</organism>
<protein>
    <submittedName>
        <fullName evidence="2">RNA methylase</fullName>
    </submittedName>
</protein>
<evidence type="ECO:0000313" key="3">
    <source>
        <dbReference type="Proteomes" id="UP000002508"/>
    </source>
</evidence>
<dbReference type="HOGENOM" id="CLU_052320_0_0_0"/>
<name>B8G9S0_CHLAD</name>
<reference evidence="2" key="1">
    <citation type="submission" date="2008-12" db="EMBL/GenBank/DDBJ databases">
        <title>Complete sequence of Chloroflexus aggregans DSM 9485.</title>
        <authorList>
            <consortium name="US DOE Joint Genome Institute"/>
            <person name="Lucas S."/>
            <person name="Copeland A."/>
            <person name="Lapidus A."/>
            <person name="Glavina del Rio T."/>
            <person name="Dalin E."/>
            <person name="Tice H."/>
            <person name="Pitluck S."/>
            <person name="Foster B."/>
            <person name="Larimer F."/>
            <person name="Land M."/>
            <person name="Hauser L."/>
            <person name="Kyrpides N."/>
            <person name="Mikhailova N."/>
            <person name="Bryant D."/>
            <person name="Richardson P."/>
        </authorList>
    </citation>
    <scope>NUCLEOTIDE SEQUENCE</scope>
    <source>
        <strain evidence="2">DSM 9485</strain>
    </source>
</reference>
<proteinExistence type="predicted"/>